<keyword evidence="2" id="KW-0812">Transmembrane</keyword>
<reference evidence="4" key="1">
    <citation type="submission" date="2024-06" db="EMBL/GenBank/DDBJ databases">
        <title>Multi-omics analyses provide insights into the biosynthesis of the anticancer antibiotic pleurotin in Hohenbuehelia grisea.</title>
        <authorList>
            <person name="Weaver J.A."/>
            <person name="Alberti F."/>
        </authorList>
    </citation>
    <scope>NUCLEOTIDE SEQUENCE [LARGE SCALE GENOMIC DNA]</scope>
    <source>
        <strain evidence="4">T-177</strain>
    </source>
</reference>
<organism evidence="3 4">
    <name type="scientific">Hohenbuehelia grisea</name>
    <dbReference type="NCBI Taxonomy" id="104357"/>
    <lineage>
        <taxon>Eukaryota</taxon>
        <taxon>Fungi</taxon>
        <taxon>Dikarya</taxon>
        <taxon>Basidiomycota</taxon>
        <taxon>Agaricomycotina</taxon>
        <taxon>Agaricomycetes</taxon>
        <taxon>Agaricomycetidae</taxon>
        <taxon>Agaricales</taxon>
        <taxon>Pleurotineae</taxon>
        <taxon>Pleurotaceae</taxon>
        <taxon>Hohenbuehelia</taxon>
    </lineage>
</organism>
<accession>A0ABR3JN59</accession>
<sequence length="309" mass="33958">MEDCLAQCMQPMHVPMDRVSVDTTGKGHLRRSYPGPRLASHLRTLHPRSDSGWNTVTILTPILVGLGVTTLFSAIFLYFYRKLLPAERRNISWMNGTIRPIRWLGRLRAKPRVRAENRSSTWSIDEESAGHLQRLPSAHEPSSSAGHYHNTSPSWLSNSISSVRSAIPAPWKKKPVSVKSVPAERGFQIDDVNQAASMQPPVSPSAGTSEDERSLSDQQWKYLPQTPSPSEEHRRISATPSHAGPNSKSDEGSDIGSASHPQGEHTSLMSASSPMGGHQDDVLLISRSGNDFSVESEASCEGESVHRRS</sequence>
<dbReference type="EMBL" id="JASNQZ010000006">
    <property type="protein sequence ID" value="KAL0956947.1"/>
    <property type="molecule type" value="Genomic_DNA"/>
</dbReference>
<keyword evidence="2" id="KW-1133">Transmembrane helix</keyword>
<evidence type="ECO:0000256" key="2">
    <source>
        <dbReference type="SAM" id="Phobius"/>
    </source>
</evidence>
<feature type="compositionally biased region" description="Polar residues" evidence="1">
    <location>
        <begin position="140"/>
        <end position="151"/>
    </location>
</feature>
<keyword evidence="4" id="KW-1185">Reference proteome</keyword>
<name>A0ABR3JN59_9AGAR</name>
<comment type="caution">
    <text evidence="3">The sequence shown here is derived from an EMBL/GenBank/DDBJ whole genome shotgun (WGS) entry which is preliminary data.</text>
</comment>
<protein>
    <submittedName>
        <fullName evidence="3">Uncharacterized protein</fullName>
    </submittedName>
</protein>
<feature type="region of interest" description="Disordered" evidence="1">
    <location>
        <begin position="190"/>
        <end position="309"/>
    </location>
</feature>
<dbReference type="Proteomes" id="UP001556367">
    <property type="component" value="Unassembled WGS sequence"/>
</dbReference>
<feature type="region of interest" description="Disordered" evidence="1">
    <location>
        <begin position="115"/>
        <end position="151"/>
    </location>
</feature>
<evidence type="ECO:0000256" key="1">
    <source>
        <dbReference type="SAM" id="MobiDB-lite"/>
    </source>
</evidence>
<evidence type="ECO:0000313" key="4">
    <source>
        <dbReference type="Proteomes" id="UP001556367"/>
    </source>
</evidence>
<feature type="compositionally biased region" description="Polar residues" evidence="1">
    <location>
        <begin position="238"/>
        <end position="247"/>
    </location>
</feature>
<feature type="transmembrane region" description="Helical" evidence="2">
    <location>
        <begin position="58"/>
        <end position="80"/>
    </location>
</feature>
<keyword evidence="2" id="KW-0472">Membrane</keyword>
<feature type="compositionally biased region" description="Polar residues" evidence="1">
    <location>
        <begin position="264"/>
        <end position="273"/>
    </location>
</feature>
<evidence type="ECO:0000313" key="3">
    <source>
        <dbReference type="EMBL" id="KAL0956947.1"/>
    </source>
</evidence>
<gene>
    <name evidence="3" type="ORF">HGRIS_003049</name>
</gene>
<proteinExistence type="predicted"/>